<protein>
    <submittedName>
        <fullName evidence="2">Hemin uptake protein HemP</fullName>
    </submittedName>
</protein>
<accession>A0A7X7R8J6</accession>
<evidence type="ECO:0000313" key="2">
    <source>
        <dbReference type="EMBL" id="NLF54418.1"/>
    </source>
</evidence>
<evidence type="ECO:0000313" key="3">
    <source>
        <dbReference type="Proteomes" id="UP000536534"/>
    </source>
</evidence>
<proteinExistence type="predicted"/>
<feature type="region of interest" description="Disordered" evidence="1">
    <location>
        <begin position="1"/>
        <end position="33"/>
    </location>
</feature>
<dbReference type="OrthoDB" id="5348353at2"/>
<gene>
    <name evidence="2" type="ORF">GX576_08510</name>
</gene>
<dbReference type="Pfam" id="PF10636">
    <property type="entry name" value="hemP"/>
    <property type="match status" value="1"/>
</dbReference>
<comment type="caution">
    <text evidence="2">The sequence shown here is derived from an EMBL/GenBank/DDBJ whole genome shotgun (WGS) entry which is preliminary data.</text>
</comment>
<dbReference type="Proteomes" id="UP000536534">
    <property type="component" value="Unassembled WGS sequence"/>
</dbReference>
<dbReference type="AlphaFoldDB" id="A0A7X7R8J6"/>
<organism evidence="2 3">
    <name type="scientific">Thauera phenolivorans</name>
    <dbReference type="NCBI Taxonomy" id="1792543"/>
    <lineage>
        <taxon>Bacteria</taxon>
        <taxon>Pseudomonadati</taxon>
        <taxon>Pseudomonadota</taxon>
        <taxon>Betaproteobacteria</taxon>
        <taxon>Rhodocyclales</taxon>
        <taxon>Zoogloeaceae</taxon>
        <taxon>Thauera</taxon>
    </lineage>
</organism>
<name>A0A7X7R8J6_9RHOO</name>
<dbReference type="Gene3D" id="2.10.70.10">
    <property type="entry name" value="Complement Module, domain 1"/>
    <property type="match status" value="1"/>
</dbReference>
<reference evidence="2 3" key="1">
    <citation type="journal article" date="2020" name="Biotechnol. Biofuels">
        <title>New insights from the biogas microbiome by comprehensive genome-resolved metagenomics of nearly 1600 species originating from multiple anaerobic digesters.</title>
        <authorList>
            <person name="Campanaro S."/>
            <person name="Treu L."/>
            <person name="Rodriguez-R L.M."/>
            <person name="Kovalovszki A."/>
            <person name="Ziels R.M."/>
            <person name="Maus I."/>
            <person name="Zhu X."/>
            <person name="Kougias P.G."/>
            <person name="Basile A."/>
            <person name="Luo G."/>
            <person name="Schluter A."/>
            <person name="Konstantinidis K.T."/>
            <person name="Angelidaki I."/>
        </authorList>
    </citation>
    <scope>NUCLEOTIDE SEQUENCE [LARGE SCALE GENOMIC DNA]</scope>
    <source>
        <strain evidence="2">AS06rmzACSIP_256</strain>
    </source>
</reference>
<dbReference type="InterPro" id="IPR019600">
    <property type="entry name" value="Hemin_uptake_protein_HemP"/>
</dbReference>
<dbReference type="EMBL" id="JAAYYV010000220">
    <property type="protein sequence ID" value="NLF54418.1"/>
    <property type="molecule type" value="Genomic_DNA"/>
</dbReference>
<evidence type="ECO:0000256" key="1">
    <source>
        <dbReference type="SAM" id="MobiDB-lite"/>
    </source>
</evidence>
<sequence length="68" mass="7100">MISVTTPPHRAEPGGSAAHATESEPRPTLGTAIPSAMLLGGRDTVAIEHRGVIYVLRATRAGKLILTK</sequence>